<dbReference type="CDD" id="cd16917">
    <property type="entry name" value="HATPase_UhpB-NarQ-NarX-like"/>
    <property type="match status" value="1"/>
</dbReference>
<dbReference type="EMBL" id="JACHVX010000005">
    <property type="protein sequence ID" value="MBB2924372.1"/>
    <property type="molecule type" value="Genomic_DNA"/>
</dbReference>
<evidence type="ECO:0000259" key="10">
    <source>
        <dbReference type="Pfam" id="PF07730"/>
    </source>
</evidence>
<protein>
    <recommendedName>
        <fullName evidence="2">histidine kinase</fullName>
        <ecNumber evidence="2">2.7.13.3</ecNumber>
    </recommendedName>
</protein>
<dbReference type="GO" id="GO:0016020">
    <property type="term" value="C:membrane"/>
    <property type="evidence" value="ECO:0007669"/>
    <property type="project" value="InterPro"/>
</dbReference>
<dbReference type="Gene3D" id="1.20.5.1930">
    <property type="match status" value="1"/>
</dbReference>
<sequence>MPATPPFTPPPVSVWGTTWRLAVAVLTGFVLLGFALESLPPESERLILLDLGAGVVCLVLMLFRRRAPLAVALLATLIGSVSAFSAGAVVVILVSLATRRRWLRELLPVAVVWVAAGFVYDRVYVPSQPVPWWATALVAGFFFVLCVAIGFYVGGQRELLASLEQRAMTAEREQTARVDQARTAERGRIAREMHDVLAHRISLVAMHSGGLVYRDDLTREQTVETAEVIRDNAQLALAELREVLGVLRDGDPGAPPERPQPTLAALPELIDEARAAGNPVTCTLTLTSRGAAEGDLGALPESTSRSAYRILQEALTNARKHAPGLPVRLEIGGRPGERLVLSARNPVPLAPNATSGPSPGVGLAGLSERAKLAGGELTTAVDRGHFAVQAWLPWPA</sequence>
<keyword evidence="4" id="KW-0808">Transferase</keyword>
<evidence type="ECO:0000256" key="2">
    <source>
        <dbReference type="ARBA" id="ARBA00012438"/>
    </source>
</evidence>
<evidence type="ECO:0000256" key="3">
    <source>
        <dbReference type="ARBA" id="ARBA00022553"/>
    </source>
</evidence>
<evidence type="ECO:0000256" key="5">
    <source>
        <dbReference type="ARBA" id="ARBA00022741"/>
    </source>
</evidence>
<evidence type="ECO:0000256" key="8">
    <source>
        <dbReference type="ARBA" id="ARBA00023012"/>
    </source>
</evidence>
<accession>A0A7W4UHQ0</accession>
<feature type="transmembrane region" description="Helical" evidence="9">
    <location>
        <begin position="12"/>
        <end position="34"/>
    </location>
</feature>
<gene>
    <name evidence="11" type="ORF">FHR80_003305</name>
</gene>
<feature type="domain" description="Signal transduction histidine kinase subgroup 3 dimerisation and phosphoacceptor" evidence="10">
    <location>
        <begin position="185"/>
        <end position="250"/>
    </location>
</feature>
<dbReference type="AlphaFoldDB" id="A0A7W4UHQ0"/>
<dbReference type="RefSeq" id="WP_183297185.1">
    <property type="nucleotide sequence ID" value="NZ_JACHVX010000005.1"/>
</dbReference>
<comment type="catalytic activity">
    <reaction evidence="1">
        <text>ATP + protein L-histidine = ADP + protein N-phospho-L-histidine.</text>
        <dbReference type="EC" id="2.7.13.3"/>
    </reaction>
</comment>
<evidence type="ECO:0000256" key="9">
    <source>
        <dbReference type="SAM" id="Phobius"/>
    </source>
</evidence>
<dbReference type="InterPro" id="IPR011712">
    <property type="entry name" value="Sig_transdc_His_kin_sub3_dim/P"/>
</dbReference>
<comment type="caution">
    <text evidence="11">The sequence shown here is derived from an EMBL/GenBank/DDBJ whole genome shotgun (WGS) entry which is preliminary data.</text>
</comment>
<evidence type="ECO:0000256" key="4">
    <source>
        <dbReference type="ARBA" id="ARBA00022679"/>
    </source>
</evidence>
<keyword evidence="5" id="KW-0547">Nucleotide-binding</keyword>
<dbReference type="GO" id="GO:0046983">
    <property type="term" value="F:protein dimerization activity"/>
    <property type="evidence" value="ECO:0007669"/>
    <property type="project" value="InterPro"/>
</dbReference>
<evidence type="ECO:0000256" key="1">
    <source>
        <dbReference type="ARBA" id="ARBA00000085"/>
    </source>
</evidence>
<keyword evidence="8" id="KW-0902">Two-component regulatory system</keyword>
<proteinExistence type="predicted"/>
<dbReference type="Proteomes" id="UP000518206">
    <property type="component" value="Unassembled WGS sequence"/>
</dbReference>
<dbReference type="PANTHER" id="PTHR24421">
    <property type="entry name" value="NITRATE/NITRITE SENSOR PROTEIN NARX-RELATED"/>
    <property type="match status" value="1"/>
</dbReference>
<dbReference type="InterPro" id="IPR050482">
    <property type="entry name" value="Sensor_HK_TwoCompSys"/>
</dbReference>
<keyword evidence="9" id="KW-0472">Membrane</keyword>
<reference evidence="11 12" key="2">
    <citation type="submission" date="2020-08" db="EMBL/GenBank/DDBJ databases">
        <authorList>
            <person name="Partida-Martinez L."/>
            <person name="Huntemann M."/>
            <person name="Clum A."/>
            <person name="Wang J."/>
            <person name="Palaniappan K."/>
            <person name="Ritter S."/>
            <person name="Chen I.-M."/>
            <person name="Stamatis D."/>
            <person name="Reddy T."/>
            <person name="O'Malley R."/>
            <person name="Daum C."/>
            <person name="Shapiro N."/>
            <person name="Ivanova N."/>
            <person name="Kyrpides N."/>
            <person name="Woyke T."/>
        </authorList>
    </citation>
    <scope>NUCLEOTIDE SEQUENCE [LARGE SCALE GENOMIC DNA]</scope>
    <source>
        <strain evidence="11 12">RAS26</strain>
    </source>
</reference>
<evidence type="ECO:0000256" key="7">
    <source>
        <dbReference type="ARBA" id="ARBA00022840"/>
    </source>
</evidence>
<keyword evidence="9" id="KW-1133">Transmembrane helix</keyword>
<keyword evidence="9" id="KW-0812">Transmembrane</keyword>
<feature type="transmembrane region" description="Helical" evidence="9">
    <location>
        <begin position="106"/>
        <end position="125"/>
    </location>
</feature>
<keyword evidence="7" id="KW-0067">ATP-binding</keyword>
<evidence type="ECO:0000256" key="6">
    <source>
        <dbReference type="ARBA" id="ARBA00022777"/>
    </source>
</evidence>
<dbReference type="InterPro" id="IPR036890">
    <property type="entry name" value="HATPase_C_sf"/>
</dbReference>
<dbReference type="Pfam" id="PF07730">
    <property type="entry name" value="HisKA_3"/>
    <property type="match status" value="1"/>
</dbReference>
<dbReference type="GO" id="GO:0000155">
    <property type="term" value="F:phosphorelay sensor kinase activity"/>
    <property type="evidence" value="ECO:0007669"/>
    <property type="project" value="InterPro"/>
</dbReference>
<organism evidence="11 12">
    <name type="scientific">Cellulomonas cellasea</name>
    <dbReference type="NCBI Taxonomy" id="43670"/>
    <lineage>
        <taxon>Bacteria</taxon>
        <taxon>Bacillati</taxon>
        <taxon>Actinomycetota</taxon>
        <taxon>Actinomycetes</taxon>
        <taxon>Micrococcales</taxon>
        <taxon>Cellulomonadaceae</taxon>
        <taxon>Cellulomonas</taxon>
    </lineage>
</organism>
<evidence type="ECO:0000313" key="11">
    <source>
        <dbReference type="EMBL" id="MBB2924372.1"/>
    </source>
</evidence>
<dbReference type="GO" id="GO:0005524">
    <property type="term" value="F:ATP binding"/>
    <property type="evidence" value="ECO:0007669"/>
    <property type="project" value="UniProtKB-KW"/>
</dbReference>
<reference evidence="11 12" key="1">
    <citation type="submission" date="2020-08" db="EMBL/GenBank/DDBJ databases">
        <title>The Agave Microbiome: Exploring the role of microbial communities in plant adaptations to desert environments.</title>
        <authorList>
            <person name="Partida-Martinez L.P."/>
        </authorList>
    </citation>
    <scope>NUCLEOTIDE SEQUENCE [LARGE SCALE GENOMIC DNA]</scope>
    <source>
        <strain evidence="11 12">RAS26</strain>
    </source>
</reference>
<evidence type="ECO:0000313" key="12">
    <source>
        <dbReference type="Proteomes" id="UP000518206"/>
    </source>
</evidence>
<feature type="transmembrane region" description="Helical" evidence="9">
    <location>
        <begin position="131"/>
        <end position="153"/>
    </location>
</feature>
<dbReference type="PANTHER" id="PTHR24421:SF10">
    <property type="entry name" value="NITRATE_NITRITE SENSOR PROTEIN NARQ"/>
    <property type="match status" value="1"/>
</dbReference>
<keyword evidence="3" id="KW-0597">Phosphoprotein</keyword>
<feature type="transmembrane region" description="Helical" evidence="9">
    <location>
        <begin position="69"/>
        <end position="94"/>
    </location>
</feature>
<dbReference type="Gene3D" id="3.30.565.10">
    <property type="entry name" value="Histidine kinase-like ATPase, C-terminal domain"/>
    <property type="match status" value="1"/>
</dbReference>
<name>A0A7W4UHQ0_9CELL</name>
<feature type="transmembrane region" description="Helical" evidence="9">
    <location>
        <begin position="46"/>
        <end position="63"/>
    </location>
</feature>
<dbReference type="EC" id="2.7.13.3" evidence="2"/>
<keyword evidence="6 11" id="KW-0418">Kinase</keyword>